<reference evidence="2 3" key="1">
    <citation type="journal article" date="2023" name="Plants (Basel)">
        <title>Bridging the Gap: Combining Genomics and Transcriptomics Approaches to Understand Stylosanthes scabra, an Orphan Legume from the Brazilian Caatinga.</title>
        <authorList>
            <person name="Ferreira-Neto J.R.C."/>
            <person name="da Silva M.D."/>
            <person name="Binneck E."/>
            <person name="de Melo N.F."/>
            <person name="da Silva R.H."/>
            <person name="de Melo A.L.T.M."/>
            <person name="Pandolfi V."/>
            <person name="Bustamante F.O."/>
            <person name="Brasileiro-Vidal A.C."/>
            <person name="Benko-Iseppon A.M."/>
        </authorList>
    </citation>
    <scope>NUCLEOTIDE SEQUENCE [LARGE SCALE GENOMIC DNA]</scope>
    <source>
        <tissue evidence="2">Leaves</tissue>
    </source>
</reference>
<protein>
    <submittedName>
        <fullName evidence="2">Uncharacterized protein</fullName>
    </submittedName>
</protein>
<evidence type="ECO:0000256" key="1">
    <source>
        <dbReference type="SAM" id="MobiDB-lite"/>
    </source>
</evidence>
<proteinExistence type="predicted"/>
<accession>A0ABU6Z0F5</accession>
<organism evidence="2 3">
    <name type="scientific">Stylosanthes scabra</name>
    <dbReference type="NCBI Taxonomy" id="79078"/>
    <lineage>
        <taxon>Eukaryota</taxon>
        <taxon>Viridiplantae</taxon>
        <taxon>Streptophyta</taxon>
        <taxon>Embryophyta</taxon>
        <taxon>Tracheophyta</taxon>
        <taxon>Spermatophyta</taxon>
        <taxon>Magnoliopsida</taxon>
        <taxon>eudicotyledons</taxon>
        <taxon>Gunneridae</taxon>
        <taxon>Pentapetalae</taxon>
        <taxon>rosids</taxon>
        <taxon>fabids</taxon>
        <taxon>Fabales</taxon>
        <taxon>Fabaceae</taxon>
        <taxon>Papilionoideae</taxon>
        <taxon>50 kb inversion clade</taxon>
        <taxon>dalbergioids sensu lato</taxon>
        <taxon>Dalbergieae</taxon>
        <taxon>Pterocarpus clade</taxon>
        <taxon>Stylosanthes</taxon>
    </lineage>
</organism>
<feature type="compositionally biased region" description="Polar residues" evidence="1">
    <location>
        <begin position="61"/>
        <end position="82"/>
    </location>
</feature>
<dbReference type="EMBL" id="JASCZI010251471">
    <property type="protein sequence ID" value="MED6215466.1"/>
    <property type="molecule type" value="Genomic_DNA"/>
</dbReference>
<evidence type="ECO:0000313" key="3">
    <source>
        <dbReference type="Proteomes" id="UP001341840"/>
    </source>
</evidence>
<evidence type="ECO:0000313" key="2">
    <source>
        <dbReference type="EMBL" id="MED6215466.1"/>
    </source>
</evidence>
<feature type="region of interest" description="Disordered" evidence="1">
    <location>
        <begin position="55"/>
        <end position="95"/>
    </location>
</feature>
<keyword evidence="3" id="KW-1185">Reference proteome</keyword>
<name>A0ABU6Z0F5_9FABA</name>
<feature type="non-terminal residue" evidence="2">
    <location>
        <position position="95"/>
    </location>
</feature>
<comment type="caution">
    <text evidence="2">The sequence shown here is derived from an EMBL/GenBank/DDBJ whole genome shotgun (WGS) entry which is preliminary data.</text>
</comment>
<feature type="non-terminal residue" evidence="2">
    <location>
        <position position="1"/>
    </location>
</feature>
<gene>
    <name evidence="2" type="ORF">PIB30_113961</name>
</gene>
<feature type="compositionally biased region" description="Basic and acidic residues" evidence="1">
    <location>
        <begin position="83"/>
        <end position="95"/>
    </location>
</feature>
<sequence>TFNAHKRRRPPSLQNSPVDLALERNNAVLIPAEVPHTKAPHTETTLPTLVQACPGTDETGVGNSLQVPPSTESQSALVTSSGLKHELCSKHESSL</sequence>
<dbReference type="Proteomes" id="UP001341840">
    <property type="component" value="Unassembled WGS sequence"/>
</dbReference>